<accession>A0A238Z244</accession>
<evidence type="ECO:0000313" key="3">
    <source>
        <dbReference type="Proteomes" id="UP000198297"/>
    </source>
</evidence>
<feature type="domain" description="Halobacterial output" evidence="1">
    <location>
        <begin position="38"/>
        <end position="110"/>
    </location>
</feature>
<evidence type="ECO:0000313" key="2">
    <source>
        <dbReference type="EMBL" id="SNR77332.1"/>
    </source>
</evidence>
<name>A0A238Z244_HALEZ</name>
<dbReference type="EMBL" id="FZNK01000025">
    <property type="protein sequence ID" value="SNR77332.1"/>
    <property type="molecule type" value="Genomic_DNA"/>
</dbReference>
<dbReference type="Pfam" id="PF18545">
    <property type="entry name" value="HalOD1"/>
    <property type="match status" value="1"/>
</dbReference>
<dbReference type="InterPro" id="IPR040624">
    <property type="entry name" value="HalOD1"/>
</dbReference>
<evidence type="ECO:0000259" key="1">
    <source>
        <dbReference type="Pfam" id="PF18545"/>
    </source>
</evidence>
<protein>
    <recommendedName>
        <fullName evidence="1">Halobacterial output domain-containing protein</fullName>
    </recommendedName>
</protein>
<organism evidence="2 3">
    <name type="scientific">Halorubrum ezzemoulense</name>
    <name type="common">Halorubrum chaoviator</name>
    <dbReference type="NCBI Taxonomy" id="337243"/>
    <lineage>
        <taxon>Archaea</taxon>
        <taxon>Methanobacteriati</taxon>
        <taxon>Methanobacteriota</taxon>
        <taxon>Stenosarchaea group</taxon>
        <taxon>Halobacteria</taxon>
        <taxon>Halobacteriales</taxon>
        <taxon>Haloferacaceae</taxon>
        <taxon>Halorubrum</taxon>
    </lineage>
</organism>
<sequence>MCCGAPEAPEYTMTDESRPADELTASWHGRYLARWGNETPLYEAVTDAVSTVTGDARSAVASRYDRTHAFALSQLFGGADGASTPSTGVVKFVLSECVVSVHSDGQLSVSLADRERNAID</sequence>
<proteinExistence type="predicted"/>
<dbReference type="Proteomes" id="UP000198297">
    <property type="component" value="Unassembled WGS sequence"/>
</dbReference>
<dbReference type="AlphaFoldDB" id="A0A238Z244"/>
<gene>
    <name evidence="2" type="ORF">SAMN06266787_12511</name>
</gene>
<reference evidence="2 3" key="1">
    <citation type="submission" date="2017-06" db="EMBL/GenBank/DDBJ databases">
        <authorList>
            <person name="Kim H.J."/>
            <person name="Triplett B.A."/>
        </authorList>
    </citation>
    <scope>NUCLEOTIDE SEQUENCE [LARGE SCALE GENOMIC DNA]</scope>
    <source>
        <strain evidence="2 3">DSM 19316</strain>
    </source>
</reference>